<dbReference type="InterPro" id="IPR031165">
    <property type="entry name" value="GNAT_YJDJ"/>
</dbReference>
<organism evidence="3 4">
    <name type="scientific">Corynebacterium mustelae</name>
    <dbReference type="NCBI Taxonomy" id="571915"/>
    <lineage>
        <taxon>Bacteria</taxon>
        <taxon>Bacillati</taxon>
        <taxon>Actinomycetota</taxon>
        <taxon>Actinomycetes</taxon>
        <taxon>Mycobacteriales</taxon>
        <taxon>Corynebacteriaceae</taxon>
        <taxon>Corynebacterium</taxon>
    </lineage>
</organism>
<accession>A0A0G3H6V0</accession>
<dbReference type="KEGG" id="cmv:CMUST_12755"/>
<evidence type="ECO:0000259" key="1">
    <source>
        <dbReference type="PROSITE" id="PS51186"/>
    </source>
</evidence>
<dbReference type="SUPFAM" id="SSF55729">
    <property type="entry name" value="Acyl-CoA N-acyltransferases (Nat)"/>
    <property type="match status" value="1"/>
</dbReference>
<dbReference type="PANTHER" id="PTHR31435">
    <property type="entry name" value="PROTEIN NATD1"/>
    <property type="match status" value="1"/>
</dbReference>
<dbReference type="PATRIC" id="fig|571915.4.peg.2736"/>
<dbReference type="PROSITE" id="PS51186">
    <property type="entry name" value="GNAT"/>
    <property type="match status" value="1"/>
</dbReference>
<evidence type="ECO:0000313" key="3">
    <source>
        <dbReference type="EMBL" id="AKK06852.1"/>
    </source>
</evidence>
<dbReference type="RefSeq" id="WP_047262800.1">
    <property type="nucleotide sequence ID" value="NZ_CP011542.1"/>
</dbReference>
<feature type="domain" description="N-acetyltransferase" evidence="2">
    <location>
        <begin position="7"/>
        <end position="93"/>
    </location>
</feature>
<feature type="domain" description="N-acetyltransferase" evidence="1">
    <location>
        <begin position="1"/>
        <end position="94"/>
    </location>
</feature>
<dbReference type="Gene3D" id="3.40.630.30">
    <property type="match status" value="1"/>
</dbReference>
<dbReference type="PANTHER" id="PTHR31435:SF9">
    <property type="entry name" value="PROTEIN NATD1"/>
    <property type="match status" value="1"/>
</dbReference>
<dbReference type="InterPro" id="IPR016181">
    <property type="entry name" value="Acyl_CoA_acyltransferase"/>
</dbReference>
<evidence type="ECO:0000259" key="2">
    <source>
        <dbReference type="PROSITE" id="PS51729"/>
    </source>
</evidence>
<dbReference type="STRING" id="571915.CMUST_12755"/>
<dbReference type="Pfam" id="PF14542">
    <property type="entry name" value="Acetyltransf_CG"/>
    <property type="match status" value="1"/>
</dbReference>
<keyword evidence="3" id="KW-0808">Transferase</keyword>
<evidence type="ECO:0000313" key="4">
    <source>
        <dbReference type="Proteomes" id="UP000035199"/>
    </source>
</evidence>
<dbReference type="Proteomes" id="UP000035199">
    <property type="component" value="Chromosome"/>
</dbReference>
<dbReference type="EMBL" id="CP011542">
    <property type="protein sequence ID" value="AKK06852.1"/>
    <property type="molecule type" value="Genomic_DNA"/>
</dbReference>
<dbReference type="CDD" id="cd04301">
    <property type="entry name" value="NAT_SF"/>
    <property type="match status" value="1"/>
</dbReference>
<proteinExistence type="predicted"/>
<reference evidence="4" key="2">
    <citation type="submission" date="2015-05" db="EMBL/GenBank/DDBJ databases">
        <title>Complete genome sequence of Corynebacterium mustelae DSM 45274, isolated from various tissues of a male ferret with lethal sepsis.</title>
        <authorList>
            <person name="Ruckert C."/>
            <person name="Albersmeier A."/>
            <person name="Winkler A."/>
            <person name="Tauch A."/>
        </authorList>
    </citation>
    <scope>NUCLEOTIDE SEQUENCE [LARGE SCALE GENOMIC DNA]</scope>
    <source>
        <strain evidence="4">DSM 45274</strain>
    </source>
</reference>
<protein>
    <submittedName>
        <fullName evidence="3">Putative acetyltransferase</fullName>
    </submittedName>
</protein>
<dbReference type="InterPro" id="IPR045057">
    <property type="entry name" value="Gcn5-rel_NAT"/>
</dbReference>
<dbReference type="PROSITE" id="PS51729">
    <property type="entry name" value="GNAT_YJDJ"/>
    <property type="match status" value="1"/>
</dbReference>
<dbReference type="AlphaFoldDB" id="A0A0G3H6V0"/>
<reference evidence="3 4" key="1">
    <citation type="journal article" date="2015" name="Genome Announc.">
        <title>Complete Genome Sequence of the Type Strain Corynebacterium mustelae DSM 45274, Isolated from Various Tissues of a Male Ferret with Lethal Sepsis.</title>
        <authorList>
            <person name="Ruckert C."/>
            <person name="Eimer J."/>
            <person name="Winkler A."/>
            <person name="Tauch A."/>
        </authorList>
    </citation>
    <scope>NUCLEOTIDE SEQUENCE [LARGE SCALE GENOMIC DNA]</scope>
    <source>
        <strain evidence="3 4">DSM 45274</strain>
    </source>
</reference>
<sequence length="94" mass="10348">MESPSITHEPENNRFVISVDGEEAGFAAYRPNPGNRDFNHTVVLEKFRGQGLSTPLIKAALDATRDEGLSITPSCPAVKRFINKNSEYRNLVGS</sequence>
<keyword evidence="4" id="KW-1185">Reference proteome</keyword>
<dbReference type="GO" id="GO:0016747">
    <property type="term" value="F:acyltransferase activity, transferring groups other than amino-acyl groups"/>
    <property type="evidence" value="ECO:0007669"/>
    <property type="project" value="InterPro"/>
</dbReference>
<dbReference type="OrthoDB" id="5405911at2"/>
<name>A0A0G3H6V0_9CORY</name>
<dbReference type="InterPro" id="IPR000182">
    <property type="entry name" value="GNAT_dom"/>
</dbReference>
<gene>
    <name evidence="3" type="ORF">CMUST_12755</name>
</gene>